<dbReference type="Pfam" id="PF00614">
    <property type="entry name" value="PLDc"/>
    <property type="match status" value="2"/>
</dbReference>
<dbReference type="GO" id="GO:0006654">
    <property type="term" value="P:phosphatidic acid biosynthetic process"/>
    <property type="evidence" value="ECO:0007669"/>
    <property type="project" value="InterPro"/>
</dbReference>
<dbReference type="InterPro" id="IPR001736">
    <property type="entry name" value="PLipase_D/transphosphatidylase"/>
</dbReference>
<dbReference type="PIRSF" id="PIRSF009376">
    <property type="entry name" value="Phospholipase_D_euk"/>
    <property type="match status" value="1"/>
</dbReference>
<dbReference type="EC" id="3.1.4.4" evidence="7"/>
<dbReference type="FunFam" id="3.30.870.10:FF:000054">
    <property type="entry name" value="Phospholipase"/>
    <property type="match status" value="1"/>
</dbReference>
<evidence type="ECO:0000313" key="9">
    <source>
        <dbReference type="EnsemblMetazoa" id="PPA22572.1"/>
    </source>
</evidence>
<dbReference type="GO" id="GO:0060627">
    <property type="term" value="P:regulation of vesicle-mediated transport"/>
    <property type="evidence" value="ECO:0000318"/>
    <property type="project" value="GO_Central"/>
</dbReference>
<evidence type="ECO:0000256" key="7">
    <source>
        <dbReference type="PIRNR" id="PIRNR009376"/>
    </source>
</evidence>
<evidence type="ECO:0000313" key="10">
    <source>
        <dbReference type="Proteomes" id="UP000005239"/>
    </source>
</evidence>
<dbReference type="Gene3D" id="3.30.1520.10">
    <property type="entry name" value="Phox-like domain"/>
    <property type="match status" value="1"/>
</dbReference>
<reference evidence="10" key="1">
    <citation type="journal article" date="2008" name="Nat. Genet.">
        <title>The Pristionchus pacificus genome provides a unique perspective on nematode lifestyle and parasitism.</title>
        <authorList>
            <person name="Dieterich C."/>
            <person name="Clifton S.W."/>
            <person name="Schuster L.N."/>
            <person name="Chinwalla A."/>
            <person name="Delehaunty K."/>
            <person name="Dinkelacker I."/>
            <person name="Fulton L."/>
            <person name="Fulton R."/>
            <person name="Godfrey J."/>
            <person name="Minx P."/>
            <person name="Mitreva M."/>
            <person name="Roeseler W."/>
            <person name="Tian H."/>
            <person name="Witte H."/>
            <person name="Yang S.P."/>
            <person name="Wilson R.K."/>
            <person name="Sommer R.J."/>
        </authorList>
    </citation>
    <scope>NUCLEOTIDE SEQUENCE [LARGE SCALE GENOMIC DNA]</scope>
    <source>
        <strain evidence="10">PS312</strain>
    </source>
</reference>
<evidence type="ECO:0000256" key="8">
    <source>
        <dbReference type="SAM" id="MobiDB-lite"/>
    </source>
</evidence>
<sequence>MSTTEGRTESTNKVERNGDVIEIPLNTNGSSDGYSSDEEILYCDCIASALSHSLPGTPGRKGIIPYTSVYESQSEARKRGYWIPGVPVNAKISKVEKNTDRIHFINLYWYTIDLEHGPYKWSVRRNFKDFTFLNNRLRAHRAAERIKAPMRRLTATSSKRLHFLSFIHFVVTCTYLKKASHEPRGRLCKVRNERARSPHFARSLDRCLRFRVTWNAANCSYLSSNENLKHGSFESVIGAHEKVDDFLEQVGLDFAPDHKEDCPYYKKERGTRKEKVEVLEREMDAIELNGDENEIEPKRRAPLAVQESVKEDQWNKSIEQAVQSGILLDDDGAEKGEEGGAKKSKVQRRRRMKHHLPHFPIMPEGMVSDHEQRRQDLESWLQMVLHIPTDRNHHETAEFLEVSRYSFVNDLGGKSIEGFVKKRPGGARVFVSWKQCCVRYMLPWSKRWLMVRDSFVAYMDPRTEEIRLVLLMDKDFQVLAGGKEVYGIPEGLVIVNTQHELQLKCRRIVDTLEYKRIIEAAMATPSGAIWLEPHRFGSSYPVRENSYAKWYVDSKPFMSQAADMMELAREEIFIADWWLSPEIYMKRPATEGTKWRLDQILKRKAEQGVKIFILMYKEMEMALGLNSIYTKKTLQALHPNIKVMRHPDHNLSNGTFFWAHHEKLIVVDQLVAFVGGVDLCFGRWDDHHHLLTDLGSVQFAGNHALTTNDSTEFGLLRGMRQLASAPLTLSPLGLEEHEEVPKAETSVIVKNEEVEREENVDEVDGTAHSITKITITDVDGKKEVIEYDEKVEEEIVYTEKGTNRPIVTILKKTRRAKSASTVSSSKEGTISDREKERERERPATTANGEGKGRKRKQSRRAQSAQIRRENGGDSVHAKGYAPSMIERNVREGMDLATATQKYKEYVESGVIQKEKGRAQTPPLSSSKKNPLSRTVEKLKTNRAKRRWKQVLDTDDVNGEYELEWLRLKKEEVDVDGLGGGTKLWVGKDYVNYIHKDFIEVDLPFNDFIDRGVTPRMPWHDIHSVTFGVPARDVARHFIQRWNATKTEKLKEYSEYPYLLPKSYESVKVPRFFKNMAHNCTVQVIRSVSKWSALVNKTEDSIQQGYLSLIANSKHYIYIENQFFVSMIDSPDVNNEICTVLCQRILRAHREKTNFRVYIIVPLMPGFEGDVGAPGGSALQAVLHWTYVSLSRGPNSLFEKLKQSMEDPSQYISVCSLRTHDVLCKRLVSELIYVHCKLLIVDDEHTIIGSANINDRSQAGNRDSEVCLLISDTQREKSVMDGKPYEAGCFARSLRIRCMQEHLGLLPDCKKPAKFRFDVLLDDPVTDSFYVDVWQKTAKLNTTIYEEVFRAYPTDQVESFEELKKWTQQMSLAEYSPQQAEEKLRDVNGVIVEFPMNFLSNAKLTPSITSKEGLVPNSVFT</sequence>
<accession>A0A2A6CJ35</accession>
<dbReference type="PANTHER" id="PTHR18896">
    <property type="entry name" value="PHOSPHOLIPASE D"/>
    <property type="match status" value="1"/>
</dbReference>
<keyword evidence="5 7" id="KW-0442">Lipid degradation</keyword>
<feature type="region of interest" description="Disordered" evidence="8">
    <location>
        <begin position="913"/>
        <end position="932"/>
    </location>
</feature>
<evidence type="ECO:0000256" key="3">
    <source>
        <dbReference type="ARBA" id="ARBA00022737"/>
    </source>
</evidence>
<feature type="region of interest" description="Disordered" evidence="8">
    <location>
        <begin position="812"/>
        <end position="883"/>
    </location>
</feature>
<keyword evidence="4 7" id="KW-0378">Hydrolase</keyword>
<dbReference type="CDD" id="cd09138">
    <property type="entry name" value="PLDc_vPLD1_2_yPLD_like_1"/>
    <property type="match status" value="1"/>
</dbReference>
<keyword evidence="10" id="KW-1185">Reference proteome</keyword>
<dbReference type="InterPro" id="IPR015679">
    <property type="entry name" value="PLipase_D_fam"/>
</dbReference>
<gene>
    <name evidence="9" type="primary">WBGene00112126</name>
</gene>
<protein>
    <recommendedName>
        <fullName evidence="7">Phospholipase</fullName>
        <ecNumber evidence="7">3.1.4.4</ecNumber>
    </recommendedName>
</protein>
<keyword evidence="6" id="KW-0443">Lipid metabolism</keyword>
<feature type="compositionally biased region" description="Low complexity" evidence="8">
    <location>
        <begin position="921"/>
        <end position="932"/>
    </location>
</feature>
<evidence type="ECO:0000256" key="4">
    <source>
        <dbReference type="ARBA" id="ARBA00022801"/>
    </source>
</evidence>
<feature type="compositionally biased region" description="Basic residues" evidence="8">
    <location>
        <begin position="342"/>
        <end position="352"/>
    </location>
</feature>
<dbReference type="InterPro" id="IPR036871">
    <property type="entry name" value="PX_dom_sf"/>
</dbReference>
<evidence type="ECO:0000256" key="5">
    <source>
        <dbReference type="ARBA" id="ARBA00022963"/>
    </source>
</evidence>
<dbReference type="EnsemblMetazoa" id="PPA22572.1">
    <property type="protein sequence ID" value="PPA22572.1"/>
    <property type="gene ID" value="WBGene00112126"/>
</dbReference>
<evidence type="ECO:0000256" key="2">
    <source>
        <dbReference type="ARBA" id="ARBA00008664"/>
    </source>
</evidence>
<dbReference type="GO" id="GO:0005886">
    <property type="term" value="C:plasma membrane"/>
    <property type="evidence" value="ECO:0000318"/>
    <property type="project" value="GO_Central"/>
</dbReference>
<dbReference type="PROSITE" id="PS50035">
    <property type="entry name" value="PLD"/>
    <property type="match status" value="2"/>
</dbReference>
<feature type="region of interest" description="Disordered" evidence="8">
    <location>
        <begin position="327"/>
        <end position="352"/>
    </location>
</feature>
<evidence type="ECO:0000256" key="6">
    <source>
        <dbReference type="ARBA" id="ARBA00023098"/>
    </source>
</evidence>
<dbReference type="PANTHER" id="PTHR18896:SF76">
    <property type="entry name" value="PHOSPHOLIPASE"/>
    <property type="match status" value="1"/>
</dbReference>
<dbReference type="GO" id="GO:0031410">
    <property type="term" value="C:cytoplasmic vesicle"/>
    <property type="evidence" value="ECO:0000318"/>
    <property type="project" value="GO_Central"/>
</dbReference>
<comment type="catalytic activity">
    <reaction evidence="1 7">
        <text>a 1,2-diacyl-sn-glycero-3-phosphocholine + H2O = a 1,2-diacyl-sn-glycero-3-phosphate + choline + H(+)</text>
        <dbReference type="Rhea" id="RHEA:14445"/>
        <dbReference type="ChEBI" id="CHEBI:15354"/>
        <dbReference type="ChEBI" id="CHEBI:15377"/>
        <dbReference type="ChEBI" id="CHEBI:15378"/>
        <dbReference type="ChEBI" id="CHEBI:57643"/>
        <dbReference type="ChEBI" id="CHEBI:58608"/>
        <dbReference type="EC" id="3.1.4.4"/>
    </reaction>
</comment>
<comment type="similarity">
    <text evidence="2 7">Belongs to the phospholipase D family.</text>
</comment>
<dbReference type="CDD" id="cd09141">
    <property type="entry name" value="PLDc_vPLD1_2_yPLD_like_2"/>
    <property type="match status" value="1"/>
</dbReference>
<proteinExistence type="inferred from homology"/>
<dbReference type="SMART" id="SM00155">
    <property type="entry name" value="PLDc"/>
    <property type="match status" value="2"/>
</dbReference>
<dbReference type="GO" id="GO:0009395">
    <property type="term" value="P:phospholipid catabolic process"/>
    <property type="evidence" value="ECO:0000318"/>
    <property type="project" value="GO_Central"/>
</dbReference>
<dbReference type="InterPro" id="IPR001683">
    <property type="entry name" value="PX_dom"/>
</dbReference>
<dbReference type="CDD" id="cd01254">
    <property type="entry name" value="PH_PLD"/>
    <property type="match status" value="1"/>
</dbReference>
<feature type="compositionally biased region" description="Polar residues" evidence="8">
    <location>
        <begin position="818"/>
        <end position="828"/>
    </location>
</feature>
<organism evidence="9 10">
    <name type="scientific">Pristionchus pacificus</name>
    <name type="common">Parasitic nematode worm</name>
    <dbReference type="NCBI Taxonomy" id="54126"/>
    <lineage>
        <taxon>Eukaryota</taxon>
        <taxon>Metazoa</taxon>
        <taxon>Ecdysozoa</taxon>
        <taxon>Nematoda</taxon>
        <taxon>Chromadorea</taxon>
        <taxon>Rhabditida</taxon>
        <taxon>Rhabditina</taxon>
        <taxon>Diplogasteromorpha</taxon>
        <taxon>Diplogasteroidea</taxon>
        <taxon>Neodiplogasteridae</taxon>
        <taxon>Pristionchus</taxon>
    </lineage>
</organism>
<dbReference type="GO" id="GO:0035556">
    <property type="term" value="P:intracellular signal transduction"/>
    <property type="evidence" value="ECO:0007669"/>
    <property type="project" value="InterPro"/>
</dbReference>
<dbReference type="SUPFAM" id="SSF56024">
    <property type="entry name" value="Phospholipase D/nuclease"/>
    <property type="match status" value="2"/>
</dbReference>
<dbReference type="OrthoDB" id="14911at2759"/>
<dbReference type="SMART" id="SM00312">
    <property type="entry name" value="PX"/>
    <property type="match status" value="1"/>
</dbReference>
<accession>A0A8R1YEN1</accession>
<dbReference type="FunFam" id="3.30.870.10:FF:000050">
    <property type="entry name" value="Phospholipase"/>
    <property type="match status" value="1"/>
</dbReference>
<evidence type="ECO:0000256" key="1">
    <source>
        <dbReference type="ARBA" id="ARBA00000798"/>
    </source>
</evidence>
<reference evidence="9" key="2">
    <citation type="submission" date="2022-06" db="UniProtKB">
        <authorList>
            <consortium name="EnsemblMetazoa"/>
        </authorList>
    </citation>
    <scope>IDENTIFICATION</scope>
    <source>
        <strain evidence="9">PS312</strain>
    </source>
</reference>
<feature type="compositionally biased region" description="Basic and acidic residues" evidence="8">
    <location>
        <begin position="829"/>
        <end position="842"/>
    </location>
</feature>
<dbReference type="InterPro" id="IPR016555">
    <property type="entry name" value="PLipase_D_euk"/>
</dbReference>
<dbReference type="SUPFAM" id="SSF64268">
    <property type="entry name" value="PX domain"/>
    <property type="match status" value="2"/>
</dbReference>
<dbReference type="GO" id="GO:0035091">
    <property type="term" value="F:phosphatidylinositol binding"/>
    <property type="evidence" value="ECO:0007669"/>
    <property type="project" value="InterPro"/>
</dbReference>
<keyword evidence="3" id="KW-0677">Repeat</keyword>
<dbReference type="GO" id="GO:0004630">
    <property type="term" value="F:phospholipase D activity"/>
    <property type="evidence" value="ECO:0000318"/>
    <property type="project" value="GO_Central"/>
</dbReference>
<name>A0A2A6CJ35_PRIPA</name>
<dbReference type="Proteomes" id="UP000005239">
    <property type="component" value="Unassembled WGS sequence"/>
</dbReference>
<dbReference type="Gene3D" id="3.30.870.10">
    <property type="entry name" value="Endonuclease Chain A"/>
    <property type="match status" value="2"/>
</dbReference>